<keyword evidence="3" id="KW-1185">Reference proteome</keyword>
<sequence>MKKISPSVSAKLSTLSKALLIINLIFLISDFSLFILYGSLLALLCSWFMMANIVSIKYKINTLYKGHIVVGYLRCAFIPFSVVRDAKQYYQY</sequence>
<feature type="transmembrane region" description="Helical" evidence="1">
    <location>
        <begin position="12"/>
        <end position="28"/>
    </location>
</feature>
<accession>A0A1Y6MF85</accession>
<evidence type="ECO:0000256" key="1">
    <source>
        <dbReference type="SAM" id="Phobius"/>
    </source>
</evidence>
<dbReference type="EMBL" id="FYAJ01000003">
    <property type="protein sequence ID" value="SMY35196.1"/>
    <property type="molecule type" value="Genomic_DNA"/>
</dbReference>
<keyword evidence="1" id="KW-1133">Transmembrane helix</keyword>
<evidence type="ECO:0000313" key="3">
    <source>
        <dbReference type="Proteomes" id="UP000195719"/>
    </source>
</evidence>
<keyword evidence="1" id="KW-0472">Membrane</keyword>
<dbReference type="AlphaFoldDB" id="A0A1Y6MF85"/>
<organism evidence="2 3">
    <name type="scientific">Photobacterium andalusiense</name>
    <dbReference type="NCBI Taxonomy" id="2204296"/>
    <lineage>
        <taxon>Bacteria</taxon>
        <taxon>Pseudomonadati</taxon>
        <taxon>Pseudomonadota</taxon>
        <taxon>Gammaproteobacteria</taxon>
        <taxon>Vibrionales</taxon>
        <taxon>Vibrionaceae</taxon>
        <taxon>Photobacterium</taxon>
    </lineage>
</organism>
<name>A0A1Y6MF85_9GAMM</name>
<protein>
    <submittedName>
        <fullName evidence="2">Uncharacterized protein</fullName>
    </submittedName>
</protein>
<evidence type="ECO:0000313" key="2">
    <source>
        <dbReference type="EMBL" id="SMY35196.1"/>
    </source>
</evidence>
<dbReference type="Proteomes" id="UP000195719">
    <property type="component" value="Unassembled WGS sequence"/>
</dbReference>
<keyword evidence="1" id="KW-0812">Transmembrane</keyword>
<feature type="transmembrane region" description="Helical" evidence="1">
    <location>
        <begin position="34"/>
        <end position="55"/>
    </location>
</feature>
<gene>
    <name evidence="2" type="ORF">PAND9192_01864</name>
</gene>
<reference evidence="3" key="1">
    <citation type="submission" date="2017-06" db="EMBL/GenBank/DDBJ databases">
        <authorList>
            <person name="Rodrigo-Torres L."/>
            <person name="Arahal R.D."/>
            <person name="Lucena T."/>
        </authorList>
    </citation>
    <scope>NUCLEOTIDE SEQUENCE [LARGE SCALE GENOMIC DNA]</scope>
    <source>
        <strain evidence="3">CECT 9192</strain>
    </source>
</reference>
<proteinExistence type="predicted"/>